<keyword evidence="2" id="KW-1185">Reference proteome</keyword>
<protein>
    <submittedName>
        <fullName evidence="1">Uncharacterized protein</fullName>
    </submittedName>
</protein>
<accession>A0AAD4ZCU7</accession>
<reference evidence="1 2" key="1">
    <citation type="journal article" date="2022" name="G3 (Bethesda)">
        <title>Whole-genome sequence and methylome profiling of the almond [Prunus dulcis (Mill.) D.A. Webb] cultivar 'Nonpareil'.</title>
        <authorList>
            <person name="D'Amico-Willman K.M."/>
            <person name="Ouma W.Z."/>
            <person name="Meulia T."/>
            <person name="Sideli G.M."/>
            <person name="Gradziel T.M."/>
            <person name="Fresnedo-Ramirez J."/>
        </authorList>
    </citation>
    <scope>NUCLEOTIDE SEQUENCE [LARGE SCALE GENOMIC DNA]</scope>
    <source>
        <strain evidence="1">Clone GOH B32 T37-40</strain>
    </source>
</reference>
<comment type="caution">
    <text evidence="1">The sequence shown here is derived from an EMBL/GenBank/DDBJ whole genome shotgun (WGS) entry which is preliminary data.</text>
</comment>
<name>A0AAD4ZCU7_PRUDU</name>
<evidence type="ECO:0000313" key="2">
    <source>
        <dbReference type="Proteomes" id="UP001054821"/>
    </source>
</evidence>
<dbReference type="Proteomes" id="UP001054821">
    <property type="component" value="Chromosome 3"/>
</dbReference>
<sequence length="95" mass="10501">MREKVSEALNGFKTKASPLKDMSKSFDVGPRLEFSANEKRTKEIIQQQQLTAAKDCCSSTPTTPPPPPTFLFLSISKETRSTSSTISLSSHLPWV</sequence>
<evidence type="ECO:0000313" key="1">
    <source>
        <dbReference type="EMBL" id="KAI5341335.1"/>
    </source>
</evidence>
<proteinExistence type="predicted"/>
<organism evidence="1 2">
    <name type="scientific">Prunus dulcis</name>
    <name type="common">Almond</name>
    <name type="synonym">Amygdalus dulcis</name>
    <dbReference type="NCBI Taxonomy" id="3755"/>
    <lineage>
        <taxon>Eukaryota</taxon>
        <taxon>Viridiplantae</taxon>
        <taxon>Streptophyta</taxon>
        <taxon>Embryophyta</taxon>
        <taxon>Tracheophyta</taxon>
        <taxon>Spermatophyta</taxon>
        <taxon>Magnoliopsida</taxon>
        <taxon>eudicotyledons</taxon>
        <taxon>Gunneridae</taxon>
        <taxon>Pentapetalae</taxon>
        <taxon>rosids</taxon>
        <taxon>fabids</taxon>
        <taxon>Rosales</taxon>
        <taxon>Rosaceae</taxon>
        <taxon>Amygdaloideae</taxon>
        <taxon>Amygdaleae</taxon>
        <taxon>Prunus</taxon>
    </lineage>
</organism>
<gene>
    <name evidence="1" type="ORF">L3X38_020609</name>
</gene>
<dbReference type="AlphaFoldDB" id="A0AAD4ZCU7"/>
<dbReference type="EMBL" id="JAJFAZ020000003">
    <property type="protein sequence ID" value="KAI5341335.1"/>
    <property type="molecule type" value="Genomic_DNA"/>
</dbReference>